<dbReference type="InterPro" id="IPR052893">
    <property type="entry name" value="TCS_response_regulator"/>
</dbReference>
<gene>
    <name evidence="3" type="ORF">SAMN05421809_2233</name>
</gene>
<keyword evidence="4" id="KW-1185">Reference proteome</keyword>
<dbReference type="Pfam" id="PF00072">
    <property type="entry name" value="Response_reg"/>
    <property type="match status" value="1"/>
</dbReference>
<name>A0A1N7DTJ3_9EURY</name>
<dbReference type="PROSITE" id="PS50110">
    <property type="entry name" value="RESPONSE_REGULATORY"/>
    <property type="match status" value="1"/>
</dbReference>
<dbReference type="AlphaFoldDB" id="A0A1N7DTJ3"/>
<organism evidence="3 4">
    <name type="scientific">Natronorubrum daqingense</name>
    <dbReference type="NCBI Taxonomy" id="588898"/>
    <lineage>
        <taxon>Archaea</taxon>
        <taxon>Methanobacteriati</taxon>
        <taxon>Methanobacteriota</taxon>
        <taxon>Stenosarchaea group</taxon>
        <taxon>Halobacteria</taxon>
        <taxon>Halobacteriales</taxon>
        <taxon>Natrialbaceae</taxon>
        <taxon>Natronorubrum</taxon>
    </lineage>
</organism>
<accession>A0A1N7DTJ3</accession>
<dbReference type="EMBL" id="FTNP01000003">
    <property type="protein sequence ID" value="SIR79176.1"/>
    <property type="molecule type" value="Genomic_DNA"/>
</dbReference>
<dbReference type="InterPro" id="IPR001789">
    <property type="entry name" value="Sig_transdc_resp-reg_receiver"/>
</dbReference>
<dbReference type="GO" id="GO:0000160">
    <property type="term" value="P:phosphorelay signal transduction system"/>
    <property type="evidence" value="ECO:0007669"/>
    <property type="project" value="InterPro"/>
</dbReference>
<evidence type="ECO:0000256" key="1">
    <source>
        <dbReference type="PROSITE-ProRule" id="PRU00169"/>
    </source>
</evidence>
<evidence type="ECO:0000259" key="2">
    <source>
        <dbReference type="PROSITE" id="PS50110"/>
    </source>
</evidence>
<dbReference type="SUPFAM" id="SSF52172">
    <property type="entry name" value="CheY-like"/>
    <property type="match status" value="1"/>
</dbReference>
<dbReference type="PANTHER" id="PTHR44520:SF2">
    <property type="entry name" value="RESPONSE REGULATOR RCP1"/>
    <property type="match status" value="1"/>
</dbReference>
<feature type="modified residue" description="4-aspartylphosphate" evidence="1">
    <location>
        <position position="76"/>
    </location>
</feature>
<proteinExistence type="predicted"/>
<feature type="domain" description="Response regulatory" evidence="2">
    <location>
        <begin position="18"/>
        <end position="143"/>
    </location>
</feature>
<dbReference type="Proteomes" id="UP000185687">
    <property type="component" value="Unassembled WGS sequence"/>
</dbReference>
<dbReference type="SMART" id="SM00448">
    <property type="entry name" value="REC"/>
    <property type="match status" value="1"/>
</dbReference>
<protein>
    <submittedName>
        <fullName evidence="3">Response regulator receiver domain-containing protein</fullName>
    </submittedName>
</protein>
<dbReference type="InterPro" id="IPR011006">
    <property type="entry name" value="CheY-like_superfamily"/>
</dbReference>
<sequence>MEERAPFVSHSPSTESIHILLVEDNPGDVRLIEEAFKETVTETRFHTVTDGYPALERLRDHQQDPSLPTIDLVLLDLNLPRLGGFDVLERLEDDPDLSAPPVLVLTSSETIDDISKSYDLSANAYLTKPSSPDEFAELGHAIEAFWFEQAELPPLST</sequence>
<dbReference type="PANTHER" id="PTHR44520">
    <property type="entry name" value="RESPONSE REGULATOR RCP1-RELATED"/>
    <property type="match status" value="1"/>
</dbReference>
<dbReference type="STRING" id="588898.BB347_05765"/>
<keyword evidence="1" id="KW-0597">Phosphoprotein</keyword>
<evidence type="ECO:0000313" key="4">
    <source>
        <dbReference type="Proteomes" id="UP000185687"/>
    </source>
</evidence>
<dbReference type="Gene3D" id="3.40.50.2300">
    <property type="match status" value="1"/>
</dbReference>
<evidence type="ECO:0000313" key="3">
    <source>
        <dbReference type="EMBL" id="SIR79176.1"/>
    </source>
</evidence>
<reference evidence="3 4" key="1">
    <citation type="submission" date="2017-01" db="EMBL/GenBank/DDBJ databases">
        <authorList>
            <person name="Mah S.A."/>
            <person name="Swanson W.J."/>
            <person name="Moy G.W."/>
            <person name="Vacquier V.D."/>
        </authorList>
    </citation>
    <scope>NUCLEOTIDE SEQUENCE [LARGE SCALE GENOMIC DNA]</scope>
    <source>
        <strain evidence="3 4">CGMCC 1.8909</strain>
    </source>
</reference>
<dbReference type="CDD" id="cd17557">
    <property type="entry name" value="REC_Rcp-like"/>
    <property type="match status" value="1"/>
</dbReference>